<protein>
    <submittedName>
        <fullName evidence="3">T9SS type A sorting domain-containing protein</fullName>
    </submittedName>
</protein>
<dbReference type="PROSITE" id="PS50853">
    <property type="entry name" value="FN3"/>
    <property type="match status" value="1"/>
</dbReference>
<dbReference type="Gene3D" id="2.60.40.4070">
    <property type="match status" value="1"/>
</dbReference>
<evidence type="ECO:0000313" key="3">
    <source>
        <dbReference type="EMBL" id="HFI92758.1"/>
    </source>
</evidence>
<dbReference type="AlphaFoldDB" id="A0A7V2ZMJ0"/>
<dbReference type="Gene3D" id="2.60.40.1120">
    <property type="entry name" value="Carboxypeptidase-like, regulatory domain"/>
    <property type="match status" value="2"/>
</dbReference>
<dbReference type="SUPFAM" id="SSF49464">
    <property type="entry name" value="Carboxypeptidase regulatory domain-like"/>
    <property type="match status" value="2"/>
</dbReference>
<organism evidence="3">
    <name type="scientific">Ignavibacterium album</name>
    <dbReference type="NCBI Taxonomy" id="591197"/>
    <lineage>
        <taxon>Bacteria</taxon>
        <taxon>Pseudomonadati</taxon>
        <taxon>Ignavibacteriota</taxon>
        <taxon>Ignavibacteria</taxon>
        <taxon>Ignavibacteriales</taxon>
        <taxon>Ignavibacteriaceae</taxon>
        <taxon>Ignavibacterium</taxon>
    </lineage>
</organism>
<accession>A0A7V2ZMJ0</accession>
<dbReference type="InterPro" id="IPR026444">
    <property type="entry name" value="Secre_tail"/>
</dbReference>
<gene>
    <name evidence="3" type="ORF">ENS31_14660</name>
</gene>
<dbReference type="InterPro" id="IPR051417">
    <property type="entry name" value="SDr/BOS_complex"/>
</dbReference>
<evidence type="ECO:0000256" key="1">
    <source>
        <dbReference type="ARBA" id="ARBA00022729"/>
    </source>
</evidence>
<comment type="caution">
    <text evidence="3">The sequence shown here is derived from an EMBL/GenBank/DDBJ whole genome shotgun (WGS) entry which is preliminary data.</text>
</comment>
<dbReference type="InterPro" id="IPR013784">
    <property type="entry name" value="Carb-bd-like_fold"/>
</dbReference>
<sequence>MKKMFRPLFIFLFSLFVQSLVFSQILPPSNLTATQITLMNQKAVKLEWQGNNQMERYNVYKKHGAINDPGDFIRIANKIMMRSFVDRYVFSDSTYSYYVTAVIQMNESDPSNIVEILINGIQDAAVVTGVLFNDVDNQPIPNGKISFIPNNSMMGPTVFTNQNGEFRAVLMPGNYYMRSMAMNFIPEFYDNVQTIQEATLIILNSGDSLNFNIGLAPFVPPTLYQLSGNVTDVDGNPLRAKILVMPVRSNTYFNRERMRWVMTDSLGNYSATVRDDDTVVVYCQPINRNYLPEYYDDKQTFAEADRIPVNGNVTGIDFIIEPVPVYNNGIAGVVQNENNEGVIANVHAFRMNTPPHSMVRKYRTFTDSLGNYSFTNMNPGEYILLAIPHDSYMPTFFRYDGQQTLNRWEADSVVVEENGIVTGINFTVRPFSPNGYASITGVVKDVSNSSLNAVIVFVLNENNDVVSYAITNSNGQFILNGLEPGTYKIMSDKIGYSQNGVVTVTLDYISNQTQNVQLTLIPDGITSNDDEFVVSEFRLDQNYPNPFNPTTNISWQSPVNSHQTLKVYDMLGNEVATLVDEYREAGRYEILFDASGLSSGTYFYKLQAGEFSAVRKMILMK</sequence>
<feature type="domain" description="Fibronectin type-III" evidence="2">
    <location>
        <begin position="27"/>
        <end position="121"/>
    </location>
</feature>
<evidence type="ECO:0000259" key="2">
    <source>
        <dbReference type="PROSITE" id="PS50853"/>
    </source>
</evidence>
<name>A0A7V2ZMJ0_9BACT</name>
<dbReference type="GO" id="GO:0030246">
    <property type="term" value="F:carbohydrate binding"/>
    <property type="evidence" value="ECO:0007669"/>
    <property type="project" value="InterPro"/>
</dbReference>
<dbReference type="PANTHER" id="PTHR23303">
    <property type="entry name" value="CARBOXYPEPTIDASE REGULATORY REGION-CONTAINING"/>
    <property type="match status" value="1"/>
</dbReference>
<dbReference type="InterPro" id="IPR008969">
    <property type="entry name" value="CarboxyPept-like_regulatory"/>
</dbReference>
<dbReference type="InterPro" id="IPR036116">
    <property type="entry name" value="FN3_sf"/>
</dbReference>
<reference evidence="3" key="1">
    <citation type="journal article" date="2020" name="mSystems">
        <title>Genome- and Community-Level Interaction Insights into Carbon Utilization and Element Cycling Functions of Hydrothermarchaeota in Hydrothermal Sediment.</title>
        <authorList>
            <person name="Zhou Z."/>
            <person name="Liu Y."/>
            <person name="Xu W."/>
            <person name="Pan J."/>
            <person name="Luo Z.H."/>
            <person name="Li M."/>
        </authorList>
    </citation>
    <scope>NUCLEOTIDE SEQUENCE [LARGE SCALE GENOMIC DNA]</scope>
    <source>
        <strain evidence="3">SpSt-479</strain>
    </source>
</reference>
<dbReference type="NCBIfam" id="TIGR04183">
    <property type="entry name" value="Por_Secre_tail"/>
    <property type="match status" value="1"/>
</dbReference>
<dbReference type="Pfam" id="PF13620">
    <property type="entry name" value="CarboxypepD_reg"/>
    <property type="match status" value="1"/>
</dbReference>
<dbReference type="InterPro" id="IPR013783">
    <property type="entry name" value="Ig-like_fold"/>
</dbReference>
<keyword evidence="1" id="KW-0732">Signal</keyword>
<dbReference type="SUPFAM" id="SSF49265">
    <property type="entry name" value="Fibronectin type III"/>
    <property type="match status" value="1"/>
</dbReference>
<dbReference type="SUPFAM" id="SSF49452">
    <property type="entry name" value="Starch-binding domain-like"/>
    <property type="match status" value="1"/>
</dbReference>
<dbReference type="InterPro" id="IPR003961">
    <property type="entry name" value="FN3_dom"/>
</dbReference>
<dbReference type="Pfam" id="PF18962">
    <property type="entry name" value="Por_Secre_tail"/>
    <property type="match status" value="1"/>
</dbReference>
<dbReference type="Gene3D" id="2.60.40.10">
    <property type="entry name" value="Immunoglobulins"/>
    <property type="match status" value="1"/>
</dbReference>
<dbReference type="EMBL" id="DSUJ01000011">
    <property type="protein sequence ID" value="HFI92758.1"/>
    <property type="molecule type" value="Genomic_DNA"/>
</dbReference>
<dbReference type="PANTHER" id="PTHR23303:SF14">
    <property type="entry name" value="BOS COMPLEX SUBUNIT NOMO1-RELATED"/>
    <property type="match status" value="1"/>
</dbReference>
<proteinExistence type="predicted"/>